<evidence type="ECO:0000256" key="1">
    <source>
        <dbReference type="SAM" id="MobiDB-lite"/>
    </source>
</evidence>
<protein>
    <recommendedName>
        <fullName evidence="4">Protein kinase domain-containing protein</fullName>
    </recommendedName>
</protein>
<comment type="caution">
    <text evidence="2">The sequence shown here is derived from an EMBL/GenBank/DDBJ whole genome shotgun (WGS) entry which is preliminary data.</text>
</comment>
<gene>
    <name evidence="2" type="ORF">ACHAWO_006581</name>
</gene>
<dbReference type="Gene3D" id="3.30.200.20">
    <property type="entry name" value="Phosphorylase Kinase, domain 1"/>
    <property type="match status" value="1"/>
</dbReference>
<reference evidence="2 3" key="1">
    <citation type="submission" date="2024-10" db="EMBL/GenBank/DDBJ databases">
        <title>Updated reference genomes for cyclostephanoid diatoms.</title>
        <authorList>
            <person name="Roberts W.R."/>
            <person name="Alverson A.J."/>
        </authorList>
    </citation>
    <scope>NUCLEOTIDE SEQUENCE [LARGE SCALE GENOMIC DNA]</scope>
    <source>
        <strain evidence="2 3">AJA010-31</strain>
    </source>
</reference>
<dbReference type="AlphaFoldDB" id="A0ABD3NHB3"/>
<dbReference type="EMBL" id="JALLPJ020001156">
    <property type="protein sequence ID" value="KAL3775390.1"/>
    <property type="molecule type" value="Genomic_DNA"/>
</dbReference>
<dbReference type="Proteomes" id="UP001530400">
    <property type="component" value="Unassembled WGS sequence"/>
</dbReference>
<accession>A0ABD3NHB3</accession>
<organism evidence="2 3">
    <name type="scientific">Cyclotella atomus</name>
    <dbReference type="NCBI Taxonomy" id="382360"/>
    <lineage>
        <taxon>Eukaryota</taxon>
        <taxon>Sar</taxon>
        <taxon>Stramenopiles</taxon>
        <taxon>Ochrophyta</taxon>
        <taxon>Bacillariophyta</taxon>
        <taxon>Coscinodiscophyceae</taxon>
        <taxon>Thalassiosirophycidae</taxon>
        <taxon>Stephanodiscales</taxon>
        <taxon>Stephanodiscaceae</taxon>
        <taxon>Cyclotella</taxon>
    </lineage>
</organism>
<proteinExistence type="predicted"/>
<feature type="region of interest" description="Disordered" evidence="1">
    <location>
        <begin position="1"/>
        <end position="23"/>
    </location>
</feature>
<evidence type="ECO:0000313" key="3">
    <source>
        <dbReference type="Proteomes" id="UP001530400"/>
    </source>
</evidence>
<evidence type="ECO:0008006" key="4">
    <source>
        <dbReference type="Google" id="ProtNLM"/>
    </source>
</evidence>
<evidence type="ECO:0000313" key="2">
    <source>
        <dbReference type="EMBL" id="KAL3775390.1"/>
    </source>
</evidence>
<sequence>MKHAKLYHFTRASHTHPSTISNHQGAFGKVKLVNRKDSGEYYALKLQRKDTTKKILSLRNTN</sequence>
<keyword evidence="3" id="KW-1185">Reference proteome</keyword>
<feature type="compositionally biased region" description="Basic residues" evidence="1">
    <location>
        <begin position="1"/>
        <end position="14"/>
    </location>
</feature>
<name>A0ABD3NHB3_9STRA</name>